<dbReference type="InterPro" id="IPR004680">
    <property type="entry name" value="Cit_transptr-like_dom"/>
</dbReference>
<keyword evidence="5 7" id="KW-1133">Transmembrane helix</keyword>
<keyword evidence="10" id="KW-1185">Reference proteome</keyword>
<proteinExistence type="predicted"/>
<reference evidence="9" key="1">
    <citation type="submission" date="2022-06" db="EMBL/GenBank/DDBJ databases">
        <title>Aquibacillus sp. a new bacterium isolated from soil saline samples.</title>
        <authorList>
            <person name="Galisteo C."/>
            <person name="De La Haba R."/>
            <person name="Sanchez-Porro C."/>
            <person name="Ventosa A."/>
        </authorList>
    </citation>
    <scope>NUCLEOTIDE SEQUENCE</scope>
    <source>
        <strain evidence="9">3ASR75-54</strain>
    </source>
</reference>
<dbReference type="PANTHER" id="PTHR43652:SF2">
    <property type="entry name" value="BASIC AMINO ACID ANTIPORTER YFCC-RELATED"/>
    <property type="match status" value="1"/>
</dbReference>
<feature type="transmembrane region" description="Helical" evidence="7">
    <location>
        <begin position="576"/>
        <end position="594"/>
    </location>
</feature>
<feature type="transmembrane region" description="Helical" evidence="7">
    <location>
        <begin position="28"/>
        <end position="46"/>
    </location>
</feature>
<keyword evidence="2" id="KW-0813">Transport</keyword>
<dbReference type="EMBL" id="JAMQKC010000011">
    <property type="protein sequence ID" value="MDC3417601.1"/>
    <property type="molecule type" value="Genomic_DNA"/>
</dbReference>
<feature type="domain" description="RCK C-terminal" evidence="8">
    <location>
        <begin position="302"/>
        <end position="386"/>
    </location>
</feature>
<comment type="caution">
    <text evidence="9">The sequence shown here is derived from an EMBL/GenBank/DDBJ whole genome shotgun (WGS) entry which is preliminary data.</text>
</comment>
<dbReference type="PROSITE" id="PS51202">
    <property type="entry name" value="RCK_C"/>
    <property type="match status" value="2"/>
</dbReference>
<evidence type="ECO:0000259" key="8">
    <source>
        <dbReference type="PROSITE" id="PS51202"/>
    </source>
</evidence>
<keyword evidence="3 7" id="KW-0812">Transmembrane</keyword>
<feature type="transmembrane region" description="Helical" evidence="7">
    <location>
        <begin position="97"/>
        <end position="121"/>
    </location>
</feature>
<dbReference type="AlphaFoldDB" id="A0A9X3WIE1"/>
<dbReference type="Pfam" id="PF02080">
    <property type="entry name" value="TrkA_C"/>
    <property type="match status" value="2"/>
</dbReference>
<dbReference type="PANTHER" id="PTHR43652">
    <property type="entry name" value="BASIC AMINO ACID ANTIPORTER YFCC-RELATED"/>
    <property type="match status" value="1"/>
</dbReference>
<feature type="transmembrane region" description="Helical" evidence="7">
    <location>
        <begin position="180"/>
        <end position="200"/>
    </location>
</feature>
<evidence type="ECO:0000256" key="5">
    <source>
        <dbReference type="ARBA" id="ARBA00022989"/>
    </source>
</evidence>
<feature type="domain" description="RCK C-terminal" evidence="8">
    <location>
        <begin position="205"/>
        <end position="294"/>
    </location>
</feature>
<evidence type="ECO:0000256" key="6">
    <source>
        <dbReference type="ARBA" id="ARBA00023136"/>
    </source>
</evidence>
<dbReference type="RefSeq" id="WP_272446670.1">
    <property type="nucleotide sequence ID" value="NZ_JAMQKC010000011.1"/>
</dbReference>
<evidence type="ECO:0000313" key="9">
    <source>
        <dbReference type="EMBL" id="MDC3417601.1"/>
    </source>
</evidence>
<keyword evidence="6 7" id="KW-0472">Membrane</keyword>
<dbReference type="InterPro" id="IPR031312">
    <property type="entry name" value="Na/sul_symport_CS"/>
</dbReference>
<evidence type="ECO:0000313" key="10">
    <source>
        <dbReference type="Proteomes" id="UP001145069"/>
    </source>
</evidence>
<accession>A0A9X3WIE1</accession>
<dbReference type="GO" id="GO:0008324">
    <property type="term" value="F:monoatomic cation transmembrane transporter activity"/>
    <property type="evidence" value="ECO:0007669"/>
    <property type="project" value="InterPro"/>
</dbReference>
<organism evidence="9 10">
    <name type="scientific">Aquibacillus salsiterrae</name>
    <dbReference type="NCBI Taxonomy" id="2950439"/>
    <lineage>
        <taxon>Bacteria</taxon>
        <taxon>Bacillati</taxon>
        <taxon>Bacillota</taxon>
        <taxon>Bacilli</taxon>
        <taxon>Bacillales</taxon>
        <taxon>Bacillaceae</taxon>
        <taxon>Aquibacillus</taxon>
    </lineage>
</organism>
<protein>
    <submittedName>
        <fullName evidence="9">SLC13 family permease</fullName>
    </submittedName>
</protein>
<evidence type="ECO:0000256" key="4">
    <source>
        <dbReference type="ARBA" id="ARBA00022737"/>
    </source>
</evidence>
<name>A0A9X3WIE1_9BACI</name>
<evidence type="ECO:0000256" key="7">
    <source>
        <dbReference type="SAM" id="Phobius"/>
    </source>
</evidence>
<dbReference type="InterPro" id="IPR051679">
    <property type="entry name" value="DASS-Related_Transporters"/>
</dbReference>
<feature type="transmembrane region" description="Helical" evidence="7">
    <location>
        <begin position="492"/>
        <end position="525"/>
    </location>
</feature>
<gene>
    <name evidence="9" type="ORF">NC799_11905</name>
</gene>
<dbReference type="InterPro" id="IPR036721">
    <property type="entry name" value="RCK_C_sf"/>
</dbReference>
<dbReference type="Pfam" id="PF03600">
    <property type="entry name" value="CitMHS"/>
    <property type="match status" value="1"/>
</dbReference>
<dbReference type="PROSITE" id="PS01271">
    <property type="entry name" value="NA_SULFATE"/>
    <property type="match status" value="1"/>
</dbReference>
<dbReference type="Proteomes" id="UP001145069">
    <property type="component" value="Unassembled WGS sequence"/>
</dbReference>
<dbReference type="Gene3D" id="3.30.70.1450">
    <property type="entry name" value="Regulator of K+ conductance, C-terminal domain"/>
    <property type="match status" value="2"/>
</dbReference>
<dbReference type="SUPFAM" id="SSF116726">
    <property type="entry name" value="TrkA C-terminal domain-like"/>
    <property type="match status" value="2"/>
</dbReference>
<feature type="transmembrane region" description="Helical" evidence="7">
    <location>
        <begin position="141"/>
        <end position="160"/>
    </location>
</feature>
<comment type="subcellular location">
    <subcellularLocation>
        <location evidence="1">Membrane</location>
        <topology evidence="1">Multi-pass membrane protein</topology>
    </subcellularLocation>
</comment>
<dbReference type="GO" id="GO:0006813">
    <property type="term" value="P:potassium ion transport"/>
    <property type="evidence" value="ECO:0007669"/>
    <property type="project" value="InterPro"/>
</dbReference>
<feature type="transmembrane region" description="Helical" evidence="7">
    <location>
        <begin position="537"/>
        <end position="556"/>
    </location>
</feature>
<evidence type="ECO:0000256" key="2">
    <source>
        <dbReference type="ARBA" id="ARBA00022448"/>
    </source>
</evidence>
<keyword evidence="4" id="KW-0677">Repeat</keyword>
<dbReference type="InterPro" id="IPR006037">
    <property type="entry name" value="RCK_C"/>
</dbReference>
<evidence type="ECO:0000256" key="1">
    <source>
        <dbReference type="ARBA" id="ARBA00004141"/>
    </source>
</evidence>
<evidence type="ECO:0000256" key="3">
    <source>
        <dbReference type="ARBA" id="ARBA00022692"/>
    </source>
</evidence>
<dbReference type="GO" id="GO:0005886">
    <property type="term" value="C:plasma membrane"/>
    <property type="evidence" value="ECO:0007669"/>
    <property type="project" value="TreeGrafter"/>
</dbReference>
<feature type="transmembrane region" description="Helical" evidence="7">
    <location>
        <begin position="408"/>
        <end position="441"/>
    </location>
</feature>
<feature type="transmembrane region" description="Helical" evidence="7">
    <location>
        <begin position="453"/>
        <end position="472"/>
    </location>
</feature>
<sequence>MTWEIAFSFLVVICMIIGLITEIARPYIIVFVALISFFVVGILTPTETFAGFSNEGTIVVGLLFIVAGAIQKSGFVERSISFLLATNKSERHSLFKLLLPITGVSAFLNNTPIVVTLTPIVRKWCRENKVSPSKFLIPLSYASILGGIVTLMGTSTNLVIHGLMIERGMEGYSLFTLAKYSLPASILGIIYLVTIGYKLLPDYKANALLDDNGKEYLTEIIVEDNYPYLDNPFVNKSIEEAGLRRLEGVFLIAIIRNGERIYPVKKTTKIHAHDRLIFTGNLSKIAELQNKKGLTIKTGTNVTLEKLRNGTGKLIEVVVSHQSSLLYQKIKDTQFRAKYDSGIVAVHRHNERIDSKIGDIILKPGDTLLLLAGTDFHERSQQSNDFYVVTSIHDHPLLNKLDKTKSWIAIGTLLVMIALVSFDVLSMLKAMSISVMVYLACKIITAQEAKQHVQINVLLLIASAFGVGQALFKTGAADLLANQLIYLSRPFGTIGVLLFLYLLTVIFTEIITNSAAAVLMFPIAVEAATRLGEDPMSFLILITIGASASFLSPIGYQTNLIVYGPGGYKFTDYVKVGLPLSLIVMVSTIFMIQLW</sequence>
<feature type="transmembrane region" description="Helical" evidence="7">
    <location>
        <begin position="6"/>
        <end position="21"/>
    </location>
</feature>
<feature type="transmembrane region" description="Helical" evidence="7">
    <location>
        <begin position="58"/>
        <end position="76"/>
    </location>
</feature>